<dbReference type="PANTHER" id="PTHR43722">
    <property type="entry name" value="PROLINE IMINOPEPTIDASE"/>
    <property type="match status" value="1"/>
</dbReference>
<feature type="active site" description="Proton donor" evidence="12">
    <location>
        <position position="293"/>
    </location>
</feature>
<comment type="similarity">
    <text evidence="3 11 13">Belongs to the peptidase S33 family.</text>
</comment>
<dbReference type="SUPFAM" id="SSF53474">
    <property type="entry name" value="alpha/beta-Hydrolases"/>
    <property type="match status" value="1"/>
</dbReference>
<evidence type="ECO:0000256" key="1">
    <source>
        <dbReference type="ARBA" id="ARBA00001585"/>
    </source>
</evidence>
<dbReference type="OrthoDB" id="9796770at2"/>
<comment type="caution">
    <text evidence="15">The sequence shown here is derived from an EMBL/GenBank/DDBJ whole genome shotgun (WGS) entry which is preliminary data.</text>
</comment>
<gene>
    <name evidence="15" type="primary">pip</name>
    <name evidence="15" type="ORF">DMX08_01600</name>
</gene>
<evidence type="ECO:0000256" key="12">
    <source>
        <dbReference type="PIRSR" id="PIRSR006431-1"/>
    </source>
</evidence>
<feature type="domain" description="AB hydrolase-1" evidence="14">
    <location>
        <begin position="36"/>
        <end position="296"/>
    </location>
</feature>
<organism evidence="15 16">
    <name type="scientific">Pseudomonas protegens</name>
    <dbReference type="NCBI Taxonomy" id="380021"/>
    <lineage>
        <taxon>Bacteria</taxon>
        <taxon>Pseudomonadati</taxon>
        <taxon>Pseudomonadota</taxon>
        <taxon>Gammaproteobacteria</taxon>
        <taxon>Pseudomonadales</taxon>
        <taxon>Pseudomonadaceae</taxon>
        <taxon>Pseudomonas</taxon>
    </lineage>
</organism>
<evidence type="ECO:0000256" key="2">
    <source>
        <dbReference type="ARBA" id="ARBA00004496"/>
    </source>
</evidence>
<proteinExistence type="inferred from homology"/>
<evidence type="ECO:0000313" key="16">
    <source>
        <dbReference type="Proteomes" id="UP000248188"/>
    </source>
</evidence>
<keyword evidence="6 11" id="KW-0031">Aminopeptidase</keyword>
<dbReference type="PIRSF" id="PIRSF006431">
    <property type="entry name" value="Pept_S33"/>
    <property type="match status" value="1"/>
</dbReference>
<dbReference type="PRINTS" id="PR00793">
    <property type="entry name" value="PROAMNOPTASE"/>
</dbReference>
<sequence>MQTLYPQIKPYARHDLAVDKPHVLYVDESGSPEGLPVVFIHGGPGAGCDGASRCYFDPNLYRIVTFDQRGCGRSTPHASLENNTTWDLVADLERIRQHLGIDKWVLFGGSWGSTLALAYAQAHPDRVLGLIVRGVFLARPQEIQWYYQCGASRLFPDYWQDYVAPIPLEERHDLVSAFHKRLTGNDQIAQMHAAKAWSGWEGRTATLRPNPLVVDRFSEPQRALSIARIECHYFINNAFLEPDQLIRDMGKIAHLPGVIIHGRYDVICPLDNAWELHQAWPNSELQVIRDAGHAASEPGITDALVRATDQMARRLLDLPPEEA</sequence>
<evidence type="ECO:0000256" key="13">
    <source>
        <dbReference type="RuleBase" id="RU003421"/>
    </source>
</evidence>
<dbReference type="InterPro" id="IPR029058">
    <property type="entry name" value="AB_hydrolase_fold"/>
</dbReference>
<evidence type="ECO:0000256" key="9">
    <source>
        <dbReference type="ARBA" id="ARBA00022801"/>
    </source>
</evidence>
<dbReference type="PANTHER" id="PTHR43722:SF1">
    <property type="entry name" value="PROLINE IMINOPEPTIDASE"/>
    <property type="match status" value="1"/>
</dbReference>
<evidence type="ECO:0000256" key="8">
    <source>
        <dbReference type="ARBA" id="ARBA00022670"/>
    </source>
</evidence>
<evidence type="ECO:0000313" key="15">
    <source>
        <dbReference type="EMBL" id="PYC43844.1"/>
    </source>
</evidence>
<evidence type="ECO:0000256" key="6">
    <source>
        <dbReference type="ARBA" id="ARBA00022438"/>
    </source>
</evidence>
<evidence type="ECO:0000256" key="11">
    <source>
        <dbReference type="PIRNR" id="PIRNR006431"/>
    </source>
</evidence>
<protein>
    <recommendedName>
        <fullName evidence="5 11">Proline iminopeptidase</fullName>
        <shortName evidence="11">PIP</shortName>
        <ecNumber evidence="4 11">3.4.11.5</ecNumber>
    </recommendedName>
    <alternativeName>
        <fullName evidence="10 11">Prolyl aminopeptidase</fullName>
    </alternativeName>
</protein>
<reference evidence="15 16" key="1">
    <citation type="submission" date="2018-06" db="EMBL/GenBank/DDBJ databases">
        <title>Pseudomonas diversity within urban Lake Michigan freshwaters.</title>
        <authorList>
            <person name="Batrich M."/>
            <person name="Hatzopoulos T."/>
            <person name="Putonti C."/>
        </authorList>
    </citation>
    <scope>NUCLEOTIDE SEQUENCE [LARGE SCALE GENOMIC DNA]</scope>
    <source>
        <strain evidence="15 16">MB-090624</strain>
    </source>
</reference>
<dbReference type="NCBIfam" id="TIGR01249">
    <property type="entry name" value="pro_imino_pep_1"/>
    <property type="match status" value="1"/>
</dbReference>
<evidence type="ECO:0000256" key="4">
    <source>
        <dbReference type="ARBA" id="ARBA00012568"/>
    </source>
</evidence>
<dbReference type="EC" id="3.4.11.5" evidence="4 11"/>
<dbReference type="Proteomes" id="UP000248188">
    <property type="component" value="Unassembled WGS sequence"/>
</dbReference>
<comment type="catalytic activity">
    <reaction evidence="1 11 13">
        <text>Release of N-terminal proline from a peptide.</text>
        <dbReference type="EC" id="3.4.11.5"/>
    </reaction>
</comment>
<comment type="subcellular location">
    <subcellularLocation>
        <location evidence="2 11">Cytoplasm</location>
    </subcellularLocation>
</comment>
<evidence type="ECO:0000256" key="10">
    <source>
        <dbReference type="ARBA" id="ARBA00029605"/>
    </source>
</evidence>
<name>A0A9Q6IIZ9_9PSED</name>
<feature type="active site" description="Nucleophile" evidence="12">
    <location>
        <position position="110"/>
    </location>
</feature>
<dbReference type="EMBL" id="QJRN01000001">
    <property type="protein sequence ID" value="PYC43844.1"/>
    <property type="molecule type" value="Genomic_DNA"/>
</dbReference>
<keyword evidence="9 11" id="KW-0378">Hydrolase</keyword>
<evidence type="ECO:0000256" key="3">
    <source>
        <dbReference type="ARBA" id="ARBA00010088"/>
    </source>
</evidence>
<keyword evidence="8 11" id="KW-0645">Protease</keyword>
<dbReference type="Pfam" id="PF00561">
    <property type="entry name" value="Abhydrolase_1"/>
    <property type="match status" value="1"/>
</dbReference>
<dbReference type="RefSeq" id="WP_102862772.1">
    <property type="nucleotide sequence ID" value="NZ_AP024503.1"/>
</dbReference>
<evidence type="ECO:0000256" key="5">
    <source>
        <dbReference type="ARBA" id="ARBA00021843"/>
    </source>
</evidence>
<accession>A0A9Q6IIZ9</accession>
<dbReference type="GO" id="GO:0004177">
    <property type="term" value="F:aminopeptidase activity"/>
    <property type="evidence" value="ECO:0007669"/>
    <property type="project" value="UniProtKB-UniRule"/>
</dbReference>
<dbReference type="GO" id="GO:0006508">
    <property type="term" value="P:proteolysis"/>
    <property type="evidence" value="ECO:0007669"/>
    <property type="project" value="UniProtKB-KW"/>
</dbReference>
<dbReference type="InterPro" id="IPR005944">
    <property type="entry name" value="Pro_iminopeptidase"/>
</dbReference>
<evidence type="ECO:0000256" key="7">
    <source>
        <dbReference type="ARBA" id="ARBA00022490"/>
    </source>
</evidence>
<dbReference type="InterPro" id="IPR000073">
    <property type="entry name" value="AB_hydrolase_1"/>
</dbReference>
<evidence type="ECO:0000259" key="14">
    <source>
        <dbReference type="Pfam" id="PF00561"/>
    </source>
</evidence>
<dbReference type="AlphaFoldDB" id="A0A9Q6IIZ9"/>
<feature type="active site" evidence="12">
    <location>
        <position position="265"/>
    </location>
</feature>
<keyword evidence="7 11" id="KW-0963">Cytoplasm</keyword>
<dbReference type="GO" id="GO:0005737">
    <property type="term" value="C:cytoplasm"/>
    <property type="evidence" value="ECO:0007669"/>
    <property type="project" value="UniProtKB-SubCell"/>
</dbReference>
<dbReference type="Gene3D" id="3.40.50.1820">
    <property type="entry name" value="alpha/beta hydrolase"/>
    <property type="match status" value="1"/>
</dbReference>
<dbReference type="InterPro" id="IPR002410">
    <property type="entry name" value="Peptidase_S33"/>
</dbReference>